<dbReference type="InterPro" id="IPR001753">
    <property type="entry name" value="Enoyl-CoA_hydra/iso"/>
</dbReference>
<dbReference type="Proteomes" id="UP000038487">
    <property type="component" value="Unassembled WGS sequence"/>
</dbReference>
<dbReference type="RefSeq" id="WP_005087054.1">
    <property type="nucleotide sequence ID" value="NZ_CM125927.1"/>
</dbReference>
<dbReference type="PANTHER" id="PTHR11941:SF54">
    <property type="entry name" value="ENOYL-COA HYDRATASE, MITOCHONDRIAL"/>
    <property type="match status" value="1"/>
</dbReference>
<dbReference type="EMBL" id="CSUW01000004">
    <property type="protein sequence ID" value="CPT27060.1"/>
    <property type="molecule type" value="Genomic_DNA"/>
</dbReference>
<proteinExistence type="predicted"/>
<dbReference type="Gene3D" id="3.90.226.10">
    <property type="entry name" value="2-enoyl-CoA Hydratase, Chain A, domain 1"/>
    <property type="match status" value="1"/>
</dbReference>
<organism evidence="2 4">
    <name type="scientific">Mycobacteroides abscessus</name>
    <dbReference type="NCBI Taxonomy" id="36809"/>
    <lineage>
        <taxon>Bacteria</taxon>
        <taxon>Bacillati</taxon>
        <taxon>Actinomycetota</taxon>
        <taxon>Actinomycetes</taxon>
        <taxon>Mycobacteriales</taxon>
        <taxon>Mycobacteriaceae</taxon>
        <taxon>Mycobacteroides</taxon>
    </lineage>
</organism>
<reference evidence="3 5" key="2">
    <citation type="submission" date="2018-08" db="EMBL/GenBank/DDBJ databases">
        <title>Linezolid Resistance in Mycobacterium abscessus: MIC Distribution and Comprehensive Investigation of Resistance Mechanisms.</title>
        <authorList>
            <person name="Ye M."/>
            <person name="Xu L."/>
            <person name="Zou Y."/>
            <person name="Li B."/>
            <person name="Guo Q."/>
            <person name="Zhang Y."/>
            <person name="Zhan M."/>
            <person name="Xu B."/>
            <person name="Yu F."/>
            <person name="Zhang Z."/>
            <person name="Chu H."/>
        </authorList>
    </citation>
    <scope>NUCLEOTIDE SEQUENCE [LARGE SCALE GENOMIC DNA]</scope>
    <source>
        <strain evidence="3 5">G143</strain>
    </source>
</reference>
<dbReference type="GeneID" id="93377259"/>
<evidence type="ECO:0000313" key="2">
    <source>
        <dbReference type="EMBL" id="CPT27060.1"/>
    </source>
</evidence>
<dbReference type="Pfam" id="PF00378">
    <property type="entry name" value="ECH_1"/>
    <property type="match status" value="1"/>
</dbReference>
<dbReference type="CDD" id="cd06558">
    <property type="entry name" value="crotonase-like"/>
    <property type="match status" value="1"/>
</dbReference>
<dbReference type="InterPro" id="IPR029045">
    <property type="entry name" value="ClpP/crotonase-like_dom_sf"/>
</dbReference>
<protein>
    <submittedName>
        <fullName evidence="3">Enoyl-CoA hydratase/isomerase family protein</fullName>
    </submittedName>
    <submittedName>
        <fullName evidence="2">Probable enoyl-CoA hydratase</fullName>
        <ecNumber evidence="2">4.2.1.17</ecNumber>
    </submittedName>
</protein>
<dbReference type="GO" id="GO:0006635">
    <property type="term" value="P:fatty acid beta-oxidation"/>
    <property type="evidence" value="ECO:0007669"/>
    <property type="project" value="TreeGrafter"/>
</dbReference>
<keyword evidence="1" id="KW-0443">Lipid metabolism</keyword>
<evidence type="ECO:0000256" key="1">
    <source>
        <dbReference type="ARBA" id="ARBA00023098"/>
    </source>
</evidence>
<dbReference type="SMR" id="A0A0U0Y8D7"/>
<evidence type="ECO:0000313" key="3">
    <source>
        <dbReference type="EMBL" id="RIT41221.1"/>
    </source>
</evidence>
<dbReference type="Proteomes" id="UP000284557">
    <property type="component" value="Unassembled WGS sequence"/>
</dbReference>
<dbReference type="PANTHER" id="PTHR11941">
    <property type="entry name" value="ENOYL-COA HYDRATASE-RELATED"/>
    <property type="match status" value="1"/>
</dbReference>
<gene>
    <name evidence="2" type="primary">echA8_5</name>
    <name evidence="3" type="ORF">D2E76_07730</name>
    <name evidence="2" type="ORF">ERS075527_02141</name>
</gene>
<dbReference type="EC" id="4.2.1.17" evidence="2"/>
<evidence type="ECO:0000313" key="4">
    <source>
        <dbReference type="Proteomes" id="UP000038487"/>
    </source>
</evidence>
<keyword evidence="2" id="KW-0456">Lyase</keyword>
<dbReference type="SUPFAM" id="SSF52096">
    <property type="entry name" value="ClpP/crotonase"/>
    <property type="match status" value="1"/>
</dbReference>
<dbReference type="EMBL" id="QXBN01000004">
    <property type="protein sequence ID" value="RIT41221.1"/>
    <property type="molecule type" value="Genomic_DNA"/>
</dbReference>
<sequence>MNAGIPELTGLRCALDDRVLTVLFDHGQLNLLDGPLMSSLSRLARWLSGSDDVTVVLFGSANPDFFIAHLNVEILQSATARTAESVASFQRLVGRFRALRQATIALVEGRVAGGGSEFLLNLDMRFAVRGKALFNQVETGLGIVPAGSGPQHLVQGMGRARALEVILGHEDFGADLAERYGWVNRALNPDEGWRFVNRLARRIAANPLDLIAGVKNTVDALASDLEPGLAAERAAIVAAFADEHSARRIAHFLQRGGQTVEGERRLGDLVSEP</sequence>
<reference evidence="2 4" key="1">
    <citation type="submission" date="2015-03" db="EMBL/GenBank/DDBJ databases">
        <authorList>
            <consortium name="Pathogen Informatics"/>
            <person name="Murphy D."/>
        </authorList>
    </citation>
    <scope>NUCLEOTIDE SEQUENCE [LARGE SCALE GENOMIC DNA]</scope>
    <source>
        <strain evidence="2 4">PAP036</strain>
    </source>
</reference>
<dbReference type="GO" id="GO:0004300">
    <property type="term" value="F:enoyl-CoA hydratase activity"/>
    <property type="evidence" value="ECO:0007669"/>
    <property type="project" value="UniProtKB-EC"/>
</dbReference>
<dbReference type="AlphaFoldDB" id="A0A0U0Y8D7"/>
<accession>A0A0U0Y8D7</accession>
<evidence type="ECO:0000313" key="5">
    <source>
        <dbReference type="Proteomes" id="UP000284557"/>
    </source>
</evidence>
<comment type="caution">
    <text evidence="2">The sequence shown here is derived from an EMBL/GenBank/DDBJ whole genome shotgun (WGS) entry which is preliminary data.</text>
</comment>
<name>A0A0U0Y8D7_9MYCO</name>